<dbReference type="GO" id="GO:0000976">
    <property type="term" value="F:transcription cis-regulatory region binding"/>
    <property type="evidence" value="ECO:0007669"/>
    <property type="project" value="InterPro"/>
</dbReference>
<dbReference type="GO" id="GO:0090575">
    <property type="term" value="C:RNA polymerase II transcription regulator complex"/>
    <property type="evidence" value="ECO:0007669"/>
    <property type="project" value="TreeGrafter"/>
</dbReference>
<evidence type="ECO:0000256" key="1">
    <source>
        <dbReference type="ARBA" id="ARBA00004123"/>
    </source>
</evidence>
<name>U4KZE7_PYROM</name>
<sequence length="390" mass="42476">MAAVKTSPPRSTASPASSPEATAPEQAQPVAKKKGGRKPVYATQEERKMRNRAAQAAFRERRTEYIKHLELTIKHHEEQLAQLQNSSRSAADEVLMLRYKNSLLERILMEKGIDVTAELRAVHNTHYDDRSNQVVATSSSGVANVPPLQPLHRTMGQPKPPVHDQRYMKPAPTTRHTSPSGIAMPTPPQASFVPPQTTQQEFHTAYYPTPYEAHMEELGKLPRVLPVLLFLVFRYERTEYDAELLDGDSHTDGNSSGHSGHPSGHPPNHPSNHSTGGHPHTPDADLASSGANMSNAPNVPGVMAGGPGPNLPNMVSVSGPGGPGDNRQPYSATAGMFDQGFEGMFNDPQAPKHDAGLTDIMRQYNQMPFSFATSNLSRSRGVGGVVFLRR</sequence>
<dbReference type="Gene3D" id="1.20.5.170">
    <property type="match status" value="1"/>
</dbReference>
<evidence type="ECO:0000256" key="2">
    <source>
        <dbReference type="ARBA" id="ARBA00023242"/>
    </source>
</evidence>
<dbReference type="PANTHER" id="PTHR40621">
    <property type="entry name" value="TRANSCRIPTION FACTOR KAPC-RELATED"/>
    <property type="match status" value="1"/>
</dbReference>
<accession>U4KZE7</accession>
<keyword evidence="3" id="KW-0175">Coiled coil</keyword>
<dbReference type="OrthoDB" id="2285533at2759"/>
<feature type="region of interest" description="Disordered" evidence="4">
    <location>
        <begin position="245"/>
        <end position="334"/>
    </location>
</feature>
<dbReference type="PROSITE" id="PS00036">
    <property type="entry name" value="BZIP_BASIC"/>
    <property type="match status" value="1"/>
</dbReference>
<dbReference type="InterPro" id="IPR050936">
    <property type="entry name" value="AP-1-like"/>
</dbReference>
<evidence type="ECO:0000313" key="7">
    <source>
        <dbReference type="Proteomes" id="UP000018144"/>
    </source>
</evidence>
<comment type="subcellular location">
    <subcellularLocation>
        <location evidence="1">Nucleus</location>
    </subcellularLocation>
</comment>
<feature type="domain" description="BZIP" evidence="5">
    <location>
        <begin position="47"/>
        <end position="61"/>
    </location>
</feature>
<reference evidence="6 7" key="1">
    <citation type="journal article" date="2013" name="PLoS Genet.">
        <title>The genome and development-dependent transcriptomes of Pyronema confluens: a window into fungal evolution.</title>
        <authorList>
            <person name="Traeger S."/>
            <person name="Altegoer F."/>
            <person name="Freitag M."/>
            <person name="Gabaldon T."/>
            <person name="Kempken F."/>
            <person name="Kumar A."/>
            <person name="Marcet-Houben M."/>
            <person name="Poggeler S."/>
            <person name="Stajich J.E."/>
            <person name="Nowrousian M."/>
        </authorList>
    </citation>
    <scope>NUCLEOTIDE SEQUENCE [LARGE SCALE GENOMIC DNA]</scope>
    <source>
        <strain evidence="7">CBS 100304</strain>
        <tissue evidence="6">Vegetative mycelium</tissue>
    </source>
</reference>
<feature type="region of interest" description="Disordered" evidence="4">
    <location>
        <begin position="137"/>
        <end position="163"/>
    </location>
</feature>
<proteinExistence type="predicted"/>
<gene>
    <name evidence="6" type="ORF">PCON_04548</name>
</gene>
<dbReference type="CDD" id="cd14688">
    <property type="entry name" value="bZIP_YAP"/>
    <property type="match status" value="1"/>
</dbReference>
<organism evidence="6 7">
    <name type="scientific">Pyronema omphalodes (strain CBS 100304)</name>
    <name type="common">Pyronema confluens</name>
    <dbReference type="NCBI Taxonomy" id="1076935"/>
    <lineage>
        <taxon>Eukaryota</taxon>
        <taxon>Fungi</taxon>
        <taxon>Dikarya</taxon>
        <taxon>Ascomycota</taxon>
        <taxon>Pezizomycotina</taxon>
        <taxon>Pezizomycetes</taxon>
        <taxon>Pezizales</taxon>
        <taxon>Pyronemataceae</taxon>
        <taxon>Pyronema</taxon>
    </lineage>
</organism>
<feature type="compositionally biased region" description="Low complexity" evidence="4">
    <location>
        <begin position="1"/>
        <end position="27"/>
    </location>
</feature>
<dbReference type="EMBL" id="HF935229">
    <property type="protein sequence ID" value="CCX05059.1"/>
    <property type="molecule type" value="Genomic_DNA"/>
</dbReference>
<evidence type="ECO:0000259" key="5">
    <source>
        <dbReference type="PROSITE" id="PS00036"/>
    </source>
</evidence>
<evidence type="ECO:0000256" key="4">
    <source>
        <dbReference type="SAM" id="MobiDB-lite"/>
    </source>
</evidence>
<dbReference type="InterPro" id="IPR046347">
    <property type="entry name" value="bZIP_sf"/>
</dbReference>
<dbReference type="GO" id="GO:0001228">
    <property type="term" value="F:DNA-binding transcription activator activity, RNA polymerase II-specific"/>
    <property type="evidence" value="ECO:0007669"/>
    <property type="project" value="TreeGrafter"/>
</dbReference>
<dbReference type="AlphaFoldDB" id="U4KZE7"/>
<feature type="region of interest" description="Disordered" evidence="4">
    <location>
        <begin position="1"/>
        <end position="50"/>
    </location>
</feature>
<dbReference type="Proteomes" id="UP000018144">
    <property type="component" value="Unassembled WGS sequence"/>
</dbReference>
<dbReference type="InterPro" id="IPR004827">
    <property type="entry name" value="bZIP"/>
</dbReference>
<dbReference type="PANTHER" id="PTHR40621:SF9">
    <property type="entry name" value="MEAB PROTEIN"/>
    <property type="match status" value="1"/>
</dbReference>
<feature type="compositionally biased region" description="Low complexity" evidence="4">
    <location>
        <begin position="253"/>
        <end position="263"/>
    </location>
</feature>
<dbReference type="SUPFAM" id="SSF57959">
    <property type="entry name" value="Leucine zipper domain"/>
    <property type="match status" value="1"/>
</dbReference>
<evidence type="ECO:0000313" key="6">
    <source>
        <dbReference type="EMBL" id="CCX05059.1"/>
    </source>
</evidence>
<evidence type="ECO:0000256" key="3">
    <source>
        <dbReference type="SAM" id="Coils"/>
    </source>
</evidence>
<dbReference type="STRING" id="1076935.U4KZE7"/>
<protein>
    <recommendedName>
        <fullName evidence="5">BZIP domain-containing protein</fullName>
    </recommendedName>
</protein>
<dbReference type="eggNOG" id="ENOG502S1NM">
    <property type="taxonomic scope" value="Eukaryota"/>
</dbReference>
<keyword evidence="7" id="KW-1185">Reference proteome</keyword>
<feature type="coiled-coil region" evidence="3">
    <location>
        <begin position="66"/>
        <end position="93"/>
    </location>
</feature>
<keyword evidence="2" id="KW-0539">Nucleus</keyword>